<dbReference type="OrthoDB" id="1779148at2"/>
<comment type="caution">
    <text evidence="1">The sequence shown here is derived from an EMBL/GenBank/DDBJ whole genome shotgun (WGS) entry which is preliminary data.</text>
</comment>
<accession>A0A0L6U1P0</accession>
<evidence type="ECO:0000313" key="2">
    <source>
        <dbReference type="Proteomes" id="UP000036873"/>
    </source>
</evidence>
<sequence length="87" mass="10569">MGRINEEYHRFLPLPLKNEELKIEVRDQDRWLFYWDSESDSVPYVVIEKNNQNQPQIKTTRDLMEREASLFSNEKMALIFMNKFKGE</sequence>
<organism evidence="1 2">
    <name type="scientific">Acetobacterium bakii</name>
    <dbReference type="NCBI Taxonomy" id="52689"/>
    <lineage>
        <taxon>Bacteria</taxon>
        <taxon>Bacillati</taxon>
        <taxon>Bacillota</taxon>
        <taxon>Clostridia</taxon>
        <taxon>Eubacteriales</taxon>
        <taxon>Eubacteriaceae</taxon>
        <taxon>Acetobacterium</taxon>
    </lineage>
</organism>
<dbReference type="Proteomes" id="UP000036873">
    <property type="component" value="Unassembled WGS sequence"/>
</dbReference>
<dbReference type="AlphaFoldDB" id="A0A0L6U1P0"/>
<dbReference type="STRING" id="52689.AKG39_06550"/>
<dbReference type="RefSeq" id="WP_050739580.1">
    <property type="nucleotide sequence ID" value="NZ_LGYO01000013.1"/>
</dbReference>
<reference evidence="2" key="1">
    <citation type="submission" date="2015-07" db="EMBL/GenBank/DDBJ databases">
        <title>Draft genome sequence of Acetobacterium bakii DSM 8293, a potential psychrophilic chemical producer through syngas fermentation.</title>
        <authorList>
            <person name="Song Y."/>
            <person name="Hwang S."/>
            <person name="Cho B.-K."/>
        </authorList>
    </citation>
    <scope>NUCLEOTIDE SEQUENCE [LARGE SCALE GENOMIC DNA]</scope>
    <source>
        <strain evidence="2">DSM 8239</strain>
    </source>
</reference>
<protein>
    <submittedName>
        <fullName evidence="1">Uncharacterized protein</fullName>
    </submittedName>
</protein>
<name>A0A0L6U1P0_9FIRM</name>
<gene>
    <name evidence="1" type="ORF">AKG39_06550</name>
</gene>
<evidence type="ECO:0000313" key="1">
    <source>
        <dbReference type="EMBL" id="KNZ42421.1"/>
    </source>
</evidence>
<dbReference type="EMBL" id="LGYO01000013">
    <property type="protein sequence ID" value="KNZ42421.1"/>
    <property type="molecule type" value="Genomic_DNA"/>
</dbReference>
<proteinExistence type="predicted"/>
<keyword evidence="2" id="KW-1185">Reference proteome</keyword>